<accession>M2C3A4</accession>
<feature type="transmembrane region" description="Helical" evidence="7">
    <location>
        <begin position="141"/>
        <end position="158"/>
    </location>
</feature>
<dbReference type="PROSITE" id="PS00211">
    <property type="entry name" value="ABC_TRANSPORTER_1"/>
    <property type="match status" value="1"/>
</dbReference>
<evidence type="ECO:0008006" key="12">
    <source>
        <dbReference type="Google" id="ProtNLM"/>
    </source>
</evidence>
<dbReference type="PROSITE" id="PS50929">
    <property type="entry name" value="ABC_TM1F"/>
    <property type="match status" value="1"/>
</dbReference>
<feature type="transmembrane region" description="Helical" evidence="7">
    <location>
        <begin position="164"/>
        <end position="181"/>
    </location>
</feature>
<dbReference type="RefSeq" id="WP_010692331.1">
    <property type="nucleotide sequence ID" value="NZ_KB442453.1"/>
</dbReference>
<dbReference type="SMART" id="SM00382">
    <property type="entry name" value="AAA"/>
    <property type="match status" value="1"/>
</dbReference>
<keyword evidence="6 7" id="KW-0472">Membrane</keyword>
<dbReference type="PATRIC" id="fig|999437.3.peg.63"/>
<keyword evidence="3" id="KW-0547">Nucleotide-binding</keyword>
<dbReference type="Gene3D" id="3.40.50.300">
    <property type="entry name" value="P-loop containing nucleotide triphosphate hydrolases"/>
    <property type="match status" value="1"/>
</dbReference>
<dbReference type="InterPro" id="IPR017871">
    <property type="entry name" value="ABC_transporter-like_CS"/>
</dbReference>
<feature type="transmembrane region" description="Helical" evidence="7">
    <location>
        <begin position="280"/>
        <end position="306"/>
    </location>
</feature>
<dbReference type="InterPro" id="IPR027417">
    <property type="entry name" value="P-loop_NTPase"/>
</dbReference>
<keyword evidence="4" id="KW-0067">ATP-binding</keyword>
<dbReference type="InterPro" id="IPR003593">
    <property type="entry name" value="AAA+_ATPase"/>
</dbReference>
<dbReference type="HOGENOM" id="CLU_000604_84_9_12"/>
<dbReference type="PANTHER" id="PTHR43394">
    <property type="entry name" value="ATP-DEPENDENT PERMEASE MDL1, MITOCHONDRIAL"/>
    <property type="match status" value="1"/>
</dbReference>
<sequence length="620" mass="69834">MLKTVRAFLALMQNQKKEIVFSVVLSFIDGFFIMIPFIIAFKIVNAIPLFNPAASGTLDVRTMYRYIGIMAAAVFIRIVLRYFTLYFRGGAGYKAMCRERKNLGTRLRKVSLGFLNEKNTGDLVSTITSDAAFLEIEGMVVIEKIAVGIPVFAIGLTVLLVFDYRIFLLTAFLFIPVWYMYKKLSTLQDKLKINRQDFIGKVTADIVEFINGIHVLKIYNMAEKRFSKTAEAVKNLRDFSVRAELAHIPVVSLFQFCLRLVTAGIVFSSALLFLRGTLSFAHIFLLMTASFGLFSGIEAMGIFSIFSKMTQQSIDRMNAIKAVPEMQNLSGNLLLDPQKQHAFDIQFKDVSFAYAEKEVLHNISFSVPEKTVTALAGLSGSGKTTIVNLLARFWDIKKGRISIGGTDIKELNYENLLHNISFVFQDVFLFNDTILNNIKLGREDASLEEVYQAAERAGCTDFIRAEGFIPRRFLRRNKGYETRLQPPYKNNTPRRRASGVLIMQSEKGYDTVIGEAGLRLSGGEKQRISIARAFLKNAPIVLLDEVTANVDSENEAKIQAALQELLKDKTVIMIAHNLASLRNADQILVLENGHIAQRGIHEELIKKEGLYKKLWEDSNN</sequence>
<comment type="caution">
    <text evidence="10">The sequence shown here is derived from an EMBL/GenBank/DDBJ whole genome shotgun (WGS) entry which is preliminary data.</text>
</comment>
<dbReference type="PANTHER" id="PTHR43394:SF1">
    <property type="entry name" value="ATP-BINDING CASSETTE SUB-FAMILY B MEMBER 10, MITOCHONDRIAL"/>
    <property type="match status" value="1"/>
</dbReference>
<dbReference type="InterPro" id="IPR003439">
    <property type="entry name" value="ABC_transporter-like_ATP-bd"/>
</dbReference>
<evidence type="ECO:0000259" key="9">
    <source>
        <dbReference type="PROSITE" id="PS50929"/>
    </source>
</evidence>
<dbReference type="Pfam" id="PF00664">
    <property type="entry name" value="ABC_membrane"/>
    <property type="match status" value="1"/>
</dbReference>
<evidence type="ECO:0000256" key="1">
    <source>
        <dbReference type="ARBA" id="ARBA00004651"/>
    </source>
</evidence>
<dbReference type="Proteomes" id="UP000016183">
    <property type="component" value="Unassembled WGS sequence"/>
</dbReference>
<dbReference type="GO" id="GO:0015421">
    <property type="term" value="F:ABC-type oligopeptide transporter activity"/>
    <property type="evidence" value="ECO:0007669"/>
    <property type="project" value="TreeGrafter"/>
</dbReference>
<gene>
    <name evidence="10" type="ORF">HMPREF9733_00062</name>
</gene>
<dbReference type="Pfam" id="PF00005">
    <property type="entry name" value="ABC_tran"/>
    <property type="match status" value="1"/>
</dbReference>
<protein>
    <recommendedName>
        <fullName evidence="12">ABC transporter ATP-binding protein</fullName>
    </recommendedName>
</protein>
<evidence type="ECO:0000256" key="7">
    <source>
        <dbReference type="SAM" id="Phobius"/>
    </source>
</evidence>
<keyword evidence="2 7" id="KW-0812">Transmembrane</keyword>
<dbReference type="InterPro" id="IPR039421">
    <property type="entry name" value="Type_1_exporter"/>
</dbReference>
<comment type="subcellular location">
    <subcellularLocation>
        <location evidence="1">Cell membrane</location>
        <topology evidence="1">Multi-pass membrane protein</topology>
    </subcellularLocation>
</comment>
<evidence type="ECO:0000256" key="6">
    <source>
        <dbReference type="ARBA" id="ARBA00023136"/>
    </source>
</evidence>
<dbReference type="GO" id="GO:0005524">
    <property type="term" value="F:ATP binding"/>
    <property type="evidence" value="ECO:0007669"/>
    <property type="project" value="UniProtKB-KW"/>
</dbReference>
<evidence type="ECO:0000256" key="2">
    <source>
        <dbReference type="ARBA" id="ARBA00022692"/>
    </source>
</evidence>
<feature type="domain" description="ABC transmembrane type-1" evidence="9">
    <location>
        <begin position="20"/>
        <end position="301"/>
    </location>
</feature>
<feature type="transmembrane region" description="Helical" evidence="7">
    <location>
        <begin position="256"/>
        <end position="274"/>
    </location>
</feature>
<dbReference type="OrthoDB" id="9762778at2"/>
<feature type="domain" description="ABC transporter" evidence="8">
    <location>
        <begin position="345"/>
        <end position="617"/>
    </location>
</feature>
<organism evidence="10 11">
    <name type="scientific">Treponema denticola SP33</name>
    <dbReference type="NCBI Taxonomy" id="999437"/>
    <lineage>
        <taxon>Bacteria</taxon>
        <taxon>Pseudomonadati</taxon>
        <taxon>Spirochaetota</taxon>
        <taxon>Spirochaetia</taxon>
        <taxon>Spirochaetales</taxon>
        <taxon>Treponemataceae</taxon>
        <taxon>Treponema</taxon>
    </lineage>
</organism>
<evidence type="ECO:0000313" key="10">
    <source>
        <dbReference type="EMBL" id="EMB28834.1"/>
    </source>
</evidence>
<dbReference type="SUPFAM" id="SSF52540">
    <property type="entry name" value="P-loop containing nucleoside triphosphate hydrolases"/>
    <property type="match status" value="1"/>
</dbReference>
<proteinExistence type="predicted"/>
<feature type="transmembrane region" description="Helical" evidence="7">
    <location>
        <begin position="63"/>
        <end position="80"/>
    </location>
</feature>
<evidence type="ECO:0000256" key="3">
    <source>
        <dbReference type="ARBA" id="ARBA00022741"/>
    </source>
</evidence>
<evidence type="ECO:0000259" key="8">
    <source>
        <dbReference type="PROSITE" id="PS50893"/>
    </source>
</evidence>
<feature type="transmembrane region" description="Helical" evidence="7">
    <location>
        <begin position="20"/>
        <end position="43"/>
    </location>
</feature>
<dbReference type="GO" id="GO:0005886">
    <property type="term" value="C:plasma membrane"/>
    <property type="evidence" value="ECO:0007669"/>
    <property type="project" value="UniProtKB-SubCell"/>
</dbReference>
<name>M2C3A4_TREDN</name>
<dbReference type="InterPro" id="IPR011527">
    <property type="entry name" value="ABC1_TM_dom"/>
</dbReference>
<evidence type="ECO:0000313" key="11">
    <source>
        <dbReference type="Proteomes" id="UP000016183"/>
    </source>
</evidence>
<dbReference type="PROSITE" id="PS50893">
    <property type="entry name" value="ABC_TRANSPORTER_2"/>
    <property type="match status" value="1"/>
</dbReference>
<dbReference type="Gene3D" id="1.20.1560.10">
    <property type="entry name" value="ABC transporter type 1, transmembrane domain"/>
    <property type="match status" value="1"/>
</dbReference>
<dbReference type="AlphaFoldDB" id="M2C3A4"/>
<evidence type="ECO:0000256" key="4">
    <source>
        <dbReference type="ARBA" id="ARBA00022840"/>
    </source>
</evidence>
<dbReference type="EMBL" id="AGDZ01000002">
    <property type="protein sequence ID" value="EMB28834.1"/>
    <property type="molecule type" value="Genomic_DNA"/>
</dbReference>
<dbReference type="InterPro" id="IPR036640">
    <property type="entry name" value="ABC1_TM_sf"/>
</dbReference>
<keyword evidence="5 7" id="KW-1133">Transmembrane helix</keyword>
<dbReference type="SUPFAM" id="SSF90123">
    <property type="entry name" value="ABC transporter transmembrane region"/>
    <property type="match status" value="1"/>
</dbReference>
<reference evidence="10 11" key="1">
    <citation type="submission" date="2012-01" db="EMBL/GenBank/DDBJ databases">
        <title>The Genome Sequence of Treponema denticola SP33.</title>
        <authorList>
            <consortium name="The Broad Institute Genome Sequencing Platform"/>
            <person name="Earl A."/>
            <person name="Ward D."/>
            <person name="Feldgarden M."/>
            <person name="Gevers D."/>
            <person name="Blanton J.M."/>
            <person name="Fenno C.J."/>
            <person name="Baranova O.V."/>
            <person name="Mathney J."/>
            <person name="Dewhirst F.E."/>
            <person name="Izard J."/>
            <person name="Young S.K."/>
            <person name="Zeng Q."/>
            <person name="Gargeya S."/>
            <person name="Fitzgerald M."/>
            <person name="Haas B."/>
            <person name="Abouelleil A."/>
            <person name="Alvarado L."/>
            <person name="Arachchi H.M."/>
            <person name="Berlin A."/>
            <person name="Chapman S.B."/>
            <person name="Gearin G."/>
            <person name="Goldberg J."/>
            <person name="Griggs A."/>
            <person name="Gujja S."/>
            <person name="Hansen M."/>
            <person name="Heiman D."/>
            <person name="Howarth C."/>
            <person name="Larimer J."/>
            <person name="Lui A."/>
            <person name="MacDonald P.J.P."/>
            <person name="McCowen C."/>
            <person name="Montmayeur A."/>
            <person name="Murphy C."/>
            <person name="Neiman D."/>
            <person name="Pearson M."/>
            <person name="Priest M."/>
            <person name="Roberts A."/>
            <person name="Saif S."/>
            <person name="Shea T."/>
            <person name="Sisk P."/>
            <person name="Stolte C."/>
            <person name="Sykes S."/>
            <person name="Wortman J."/>
            <person name="Nusbaum C."/>
            <person name="Birren B."/>
        </authorList>
    </citation>
    <scope>NUCLEOTIDE SEQUENCE [LARGE SCALE GENOMIC DNA]</scope>
    <source>
        <strain evidence="10 11">SP33</strain>
    </source>
</reference>
<evidence type="ECO:0000256" key="5">
    <source>
        <dbReference type="ARBA" id="ARBA00022989"/>
    </source>
</evidence>
<dbReference type="GO" id="GO:0016887">
    <property type="term" value="F:ATP hydrolysis activity"/>
    <property type="evidence" value="ECO:0007669"/>
    <property type="project" value="InterPro"/>
</dbReference>